<keyword evidence="6" id="KW-0862">Zinc</keyword>
<dbReference type="GO" id="GO:0000978">
    <property type="term" value="F:RNA polymerase II cis-regulatory region sequence-specific DNA binding"/>
    <property type="evidence" value="ECO:0000318"/>
    <property type="project" value="GO_Central"/>
</dbReference>
<keyword evidence="5 11" id="KW-0863">Zinc-finger</keyword>
<dbReference type="InterPro" id="IPR003309">
    <property type="entry name" value="SCAN_dom"/>
</dbReference>
<dbReference type="SMART" id="SM00355">
    <property type="entry name" value="ZnF_C2H2"/>
    <property type="match status" value="5"/>
</dbReference>
<dbReference type="FunFam" id="3.30.160.60:FF:000620">
    <property type="entry name" value="Zinc finger protein 263"/>
    <property type="match status" value="1"/>
</dbReference>
<evidence type="ECO:0000256" key="10">
    <source>
        <dbReference type="ARBA" id="ARBA00023242"/>
    </source>
</evidence>
<feature type="domain" description="SCAN box" evidence="13">
    <location>
        <begin position="47"/>
        <end position="129"/>
    </location>
</feature>
<dbReference type="PANTHER" id="PTHR23235:SF142">
    <property type="entry name" value="ZINC FINGER PROTEIN 384"/>
    <property type="match status" value="1"/>
</dbReference>
<dbReference type="Gene3D" id="1.10.4020.10">
    <property type="entry name" value="DNA breaking-rejoining enzymes"/>
    <property type="match status" value="1"/>
</dbReference>
<dbReference type="GO" id="GO:0005634">
    <property type="term" value="C:nucleus"/>
    <property type="evidence" value="ECO:0007669"/>
    <property type="project" value="UniProtKB-SubCell"/>
</dbReference>
<evidence type="ECO:0000256" key="9">
    <source>
        <dbReference type="ARBA" id="ARBA00023163"/>
    </source>
</evidence>
<evidence type="ECO:0000256" key="2">
    <source>
        <dbReference type="ARBA" id="ARBA00006991"/>
    </source>
</evidence>
<feature type="domain" description="C2H2-type" evidence="12">
    <location>
        <begin position="272"/>
        <end position="299"/>
    </location>
</feature>
<dbReference type="Proteomes" id="UP000001646">
    <property type="component" value="Unplaced"/>
</dbReference>
<evidence type="ECO:0000313" key="14">
    <source>
        <dbReference type="Ensembl" id="ENSACAP00000039917.1"/>
    </source>
</evidence>
<evidence type="ECO:0000259" key="13">
    <source>
        <dbReference type="PROSITE" id="PS50804"/>
    </source>
</evidence>
<evidence type="ECO:0000259" key="12">
    <source>
        <dbReference type="PROSITE" id="PS50157"/>
    </source>
</evidence>
<dbReference type="PROSITE" id="PS00028">
    <property type="entry name" value="ZINC_FINGER_C2H2_1"/>
    <property type="match status" value="3"/>
</dbReference>
<keyword evidence="15" id="KW-1185">Reference proteome</keyword>
<accession>A0A803TXH7</accession>
<comment type="similarity">
    <text evidence="2">Belongs to the krueppel C2H2-type zinc-finger protein family.</text>
</comment>
<keyword evidence="7" id="KW-0805">Transcription regulation</keyword>
<dbReference type="Gene3D" id="3.30.160.60">
    <property type="entry name" value="Classic Zinc Finger"/>
    <property type="match status" value="5"/>
</dbReference>
<dbReference type="Pfam" id="PF00096">
    <property type="entry name" value="zf-C2H2"/>
    <property type="match status" value="3"/>
</dbReference>
<dbReference type="FunFam" id="3.30.160.60:FF:000759">
    <property type="entry name" value="zinc finger protein 16"/>
    <property type="match status" value="1"/>
</dbReference>
<dbReference type="FunFam" id="1.10.4020.10:FF:000005">
    <property type="entry name" value="Uncharacterized protein"/>
    <property type="match status" value="1"/>
</dbReference>
<keyword evidence="8" id="KW-0238">DNA-binding</keyword>
<protein>
    <submittedName>
        <fullName evidence="14">Uncharacterized protein</fullName>
    </submittedName>
</protein>
<dbReference type="Ensembl" id="ENSACAT00000047945.1">
    <property type="protein sequence ID" value="ENSACAP00000039917.1"/>
    <property type="gene ID" value="ENSACAG00000037400.1"/>
</dbReference>
<comment type="subcellular location">
    <subcellularLocation>
        <location evidence="1">Nucleus</location>
    </subcellularLocation>
</comment>
<proteinExistence type="inferred from homology"/>
<dbReference type="AlphaFoldDB" id="A0A803TXH7"/>
<feature type="domain" description="C2H2-type" evidence="12">
    <location>
        <begin position="187"/>
        <end position="214"/>
    </location>
</feature>
<dbReference type="SMART" id="SM00431">
    <property type="entry name" value="SCAN"/>
    <property type="match status" value="1"/>
</dbReference>
<dbReference type="SUPFAM" id="SSF47353">
    <property type="entry name" value="Retrovirus capsid dimerization domain-like"/>
    <property type="match status" value="1"/>
</dbReference>
<feature type="domain" description="C2H2-type" evidence="12">
    <location>
        <begin position="215"/>
        <end position="242"/>
    </location>
</feature>
<feature type="domain" description="C2H2-type" evidence="12">
    <location>
        <begin position="243"/>
        <end position="271"/>
    </location>
</feature>
<evidence type="ECO:0000256" key="4">
    <source>
        <dbReference type="ARBA" id="ARBA00022737"/>
    </source>
</evidence>
<evidence type="ECO:0000313" key="15">
    <source>
        <dbReference type="Proteomes" id="UP000001646"/>
    </source>
</evidence>
<evidence type="ECO:0000256" key="11">
    <source>
        <dbReference type="PROSITE-ProRule" id="PRU00042"/>
    </source>
</evidence>
<dbReference type="GeneTree" id="ENSGT00940000154715"/>
<sequence>MEEQESAASQLEIFFSAVEAESGGAFWEDPLKKDWESNLLHSDLHCQHFWRIRYEEADGPRELCSRLYSLCRLWLKPERHSKVEMLDLVLLEQFLAVLPAEMERWVRECGAETSSQAVALAEGFLLSREQERNMPAQPVALQMFWTSAPRIPLCGSLCETDILTLIYMYECKKLTCHQATHTGEKPFICLQCGKSFNRKSNLIHHQSTHTGEKPFICSECGKSFSEKRILKNHQSCHIEEKPFKCSECGKSFCQKRAHLVFHQRNHTGEKSFTCLECGKSFYRKAHLAVHQATHTGEKPFVCSDCGKSFSRKAQLVRHQVQAELE</sequence>
<organism evidence="14 15">
    <name type="scientific">Anolis carolinensis</name>
    <name type="common">Green anole</name>
    <name type="synonym">American chameleon</name>
    <dbReference type="NCBI Taxonomy" id="28377"/>
    <lineage>
        <taxon>Eukaryota</taxon>
        <taxon>Metazoa</taxon>
        <taxon>Chordata</taxon>
        <taxon>Craniata</taxon>
        <taxon>Vertebrata</taxon>
        <taxon>Euteleostomi</taxon>
        <taxon>Lepidosauria</taxon>
        <taxon>Squamata</taxon>
        <taxon>Bifurcata</taxon>
        <taxon>Unidentata</taxon>
        <taxon>Episquamata</taxon>
        <taxon>Toxicofera</taxon>
        <taxon>Iguania</taxon>
        <taxon>Dactyloidae</taxon>
        <taxon>Anolis</taxon>
    </lineage>
</organism>
<dbReference type="FunFam" id="3.30.160.60:FF:001430">
    <property type="entry name" value="Uncharacterized protein"/>
    <property type="match status" value="1"/>
</dbReference>
<reference evidence="14" key="1">
    <citation type="submission" date="2009-12" db="EMBL/GenBank/DDBJ databases">
        <title>The Genome Sequence of Anolis carolinensis (Green Anole Lizard).</title>
        <authorList>
            <consortium name="The Genome Sequencing Platform"/>
            <person name="Di Palma F."/>
            <person name="Alfoldi J."/>
            <person name="Heiman D."/>
            <person name="Young S."/>
            <person name="Grabherr M."/>
            <person name="Johnson J."/>
            <person name="Lander E.S."/>
            <person name="Lindblad-Toh K."/>
        </authorList>
    </citation>
    <scope>NUCLEOTIDE SEQUENCE [LARGE SCALE GENOMIC DNA]</scope>
    <source>
        <strain evidence="14">JBL SC #1</strain>
    </source>
</reference>
<keyword evidence="9" id="KW-0804">Transcription</keyword>
<dbReference type="FunFam" id="3.30.160.60:FF:002343">
    <property type="entry name" value="Zinc finger protein 33A"/>
    <property type="match status" value="1"/>
</dbReference>
<dbReference type="GO" id="GO:0000981">
    <property type="term" value="F:DNA-binding transcription factor activity, RNA polymerase II-specific"/>
    <property type="evidence" value="ECO:0000318"/>
    <property type="project" value="GO_Central"/>
</dbReference>
<reference evidence="14" key="2">
    <citation type="submission" date="2025-08" db="UniProtKB">
        <authorList>
            <consortium name="Ensembl"/>
        </authorList>
    </citation>
    <scope>IDENTIFICATION</scope>
</reference>
<dbReference type="InterPro" id="IPR038269">
    <property type="entry name" value="SCAN_sf"/>
</dbReference>
<keyword evidence="3" id="KW-0479">Metal-binding</keyword>
<dbReference type="InParanoid" id="A0A803TXH7"/>
<dbReference type="SUPFAM" id="SSF57667">
    <property type="entry name" value="beta-beta-alpha zinc fingers"/>
    <property type="match status" value="3"/>
</dbReference>
<evidence type="ECO:0000256" key="8">
    <source>
        <dbReference type="ARBA" id="ARBA00023125"/>
    </source>
</evidence>
<evidence type="ECO:0000256" key="6">
    <source>
        <dbReference type="ARBA" id="ARBA00022833"/>
    </source>
</evidence>
<dbReference type="PANTHER" id="PTHR23235">
    <property type="entry name" value="KRUEPPEL-LIKE TRANSCRIPTION FACTOR"/>
    <property type="match status" value="1"/>
</dbReference>
<evidence type="ECO:0000256" key="1">
    <source>
        <dbReference type="ARBA" id="ARBA00004123"/>
    </source>
</evidence>
<dbReference type="PROSITE" id="PS50804">
    <property type="entry name" value="SCAN_BOX"/>
    <property type="match status" value="1"/>
</dbReference>
<evidence type="ECO:0000256" key="5">
    <source>
        <dbReference type="ARBA" id="ARBA00022771"/>
    </source>
</evidence>
<dbReference type="GO" id="GO:0008270">
    <property type="term" value="F:zinc ion binding"/>
    <property type="evidence" value="ECO:0007669"/>
    <property type="project" value="UniProtKB-KW"/>
</dbReference>
<evidence type="ECO:0000256" key="3">
    <source>
        <dbReference type="ARBA" id="ARBA00022723"/>
    </source>
</evidence>
<dbReference type="GO" id="GO:0006357">
    <property type="term" value="P:regulation of transcription by RNA polymerase II"/>
    <property type="evidence" value="ECO:0000318"/>
    <property type="project" value="GO_Central"/>
</dbReference>
<evidence type="ECO:0000256" key="7">
    <source>
        <dbReference type="ARBA" id="ARBA00023015"/>
    </source>
</evidence>
<reference evidence="14" key="3">
    <citation type="submission" date="2025-09" db="UniProtKB">
        <authorList>
            <consortium name="Ensembl"/>
        </authorList>
    </citation>
    <scope>IDENTIFICATION</scope>
</reference>
<dbReference type="PROSITE" id="PS50157">
    <property type="entry name" value="ZINC_FINGER_C2H2_2"/>
    <property type="match status" value="5"/>
</dbReference>
<dbReference type="FunFam" id="3.30.160.60:FF:000358">
    <property type="entry name" value="zinc finger protein 24"/>
    <property type="match status" value="1"/>
</dbReference>
<keyword evidence="10" id="KW-0539">Nucleus</keyword>
<name>A0A803TXH7_ANOCA</name>
<dbReference type="Pfam" id="PF02023">
    <property type="entry name" value="SCAN"/>
    <property type="match status" value="1"/>
</dbReference>
<dbReference type="InterPro" id="IPR036236">
    <property type="entry name" value="Znf_C2H2_sf"/>
</dbReference>
<feature type="domain" description="C2H2-type" evidence="12">
    <location>
        <begin position="300"/>
        <end position="325"/>
    </location>
</feature>
<dbReference type="InterPro" id="IPR013087">
    <property type="entry name" value="Znf_C2H2_type"/>
</dbReference>
<keyword evidence="4" id="KW-0677">Repeat</keyword>